<keyword evidence="3" id="KW-1185">Reference proteome</keyword>
<gene>
    <name evidence="2" type="ORF">BD289DRAFT_450715</name>
</gene>
<feature type="chain" id="PRO_5015628609" evidence="1">
    <location>
        <begin position="25"/>
        <end position="181"/>
    </location>
</feature>
<reference evidence="2 3" key="1">
    <citation type="journal article" date="2018" name="Mycol. Prog.">
        <title>Coniella lustricola, a new species from submerged detritus.</title>
        <authorList>
            <person name="Raudabaugh D.B."/>
            <person name="Iturriaga T."/>
            <person name="Carver A."/>
            <person name="Mondo S."/>
            <person name="Pangilinan J."/>
            <person name="Lipzen A."/>
            <person name="He G."/>
            <person name="Amirebrahimi M."/>
            <person name="Grigoriev I.V."/>
            <person name="Miller A.N."/>
        </authorList>
    </citation>
    <scope>NUCLEOTIDE SEQUENCE [LARGE SCALE GENOMIC DNA]</scope>
    <source>
        <strain evidence="2 3">B22-T-1</strain>
    </source>
</reference>
<evidence type="ECO:0000256" key="1">
    <source>
        <dbReference type="SAM" id="SignalP"/>
    </source>
</evidence>
<keyword evidence="1" id="KW-0732">Signal</keyword>
<evidence type="ECO:0000313" key="2">
    <source>
        <dbReference type="EMBL" id="PSR97796.1"/>
    </source>
</evidence>
<dbReference type="InParanoid" id="A0A2T3AHM9"/>
<organism evidence="2 3">
    <name type="scientific">Coniella lustricola</name>
    <dbReference type="NCBI Taxonomy" id="2025994"/>
    <lineage>
        <taxon>Eukaryota</taxon>
        <taxon>Fungi</taxon>
        <taxon>Dikarya</taxon>
        <taxon>Ascomycota</taxon>
        <taxon>Pezizomycotina</taxon>
        <taxon>Sordariomycetes</taxon>
        <taxon>Sordariomycetidae</taxon>
        <taxon>Diaporthales</taxon>
        <taxon>Schizoparmaceae</taxon>
        <taxon>Coniella</taxon>
    </lineage>
</organism>
<feature type="signal peptide" evidence="1">
    <location>
        <begin position="1"/>
        <end position="24"/>
    </location>
</feature>
<dbReference type="AlphaFoldDB" id="A0A2T3AHM9"/>
<dbReference type="EMBL" id="KZ678388">
    <property type="protein sequence ID" value="PSR97796.1"/>
    <property type="molecule type" value="Genomic_DNA"/>
</dbReference>
<proteinExistence type="predicted"/>
<evidence type="ECO:0000313" key="3">
    <source>
        <dbReference type="Proteomes" id="UP000241462"/>
    </source>
</evidence>
<protein>
    <submittedName>
        <fullName evidence="2">Uncharacterized protein</fullName>
    </submittedName>
</protein>
<accession>A0A2T3AHM9</accession>
<name>A0A2T3AHM9_9PEZI</name>
<dbReference type="Proteomes" id="UP000241462">
    <property type="component" value="Unassembled WGS sequence"/>
</dbReference>
<sequence>MHHLSSILAAVVLATAANLSIVQAKPIPITLVRDISPPSSSSVSPAHAALRLLHMSSPGVPILSPPSEQAAAALSVSHEVLSTQSNQGLERSVWASSGQVPLALPPSSFTSSALVLSKSKDIAMEKGVDEKKGLEDSDESPKAVVRFKHVHFKDDWEWQSISIQFQGLSDDGLFNLEQHGR</sequence>